<sequence length="106" mass="12585">MRAYLFRCQSYISKIERATNELEQQFLKAELLKIAVDLVYKVNRFWFDDRLEKLLSQALDCGLLLSEDEYKQTDTFLTVVNEKVRGIQLEYSVEMQGNMKQRTFGM</sequence>
<dbReference type="RefSeq" id="WP_263712215.1">
    <property type="nucleotide sequence ID" value="NZ_JAOWKX010000004.1"/>
</dbReference>
<dbReference type="EMBL" id="JAOWKX010000004">
    <property type="protein sequence ID" value="MCV2884935.1"/>
    <property type="molecule type" value="Genomic_DNA"/>
</dbReference>
<keyword evidence="2" id="KW-1185">Reference proteome</keyword>
<evidence type="ECO:0000313" key="2">
    <source>
        <dbReference type="Proteomes" id="UP001652504"/>
    </source>
</evidence>
<protein>
    <submittedName>
        <fullName evidence="1">Uncharacterized protein</fullName>
    </submittedName>
</protein>
<accession>A0ABT3A8C3</accession>
<reference evidence="1 2" key="1">
    <citation type="submission" date="2022-10" db="EMBL/GenBank/DDBJ databases">
        <title>Aestuariibacter sp. AA17 isolated from Montipora capitata coral fragment.</title>
        <authorList>
            <person name="Emsley S.A."/>
            <person name="Pfannmuller K.M."/>
            <person name="Loughran R.M."/>
            <person name="Shlafstein M."/>
            <person name="Papke E."/>
            <person name="Saw J.H."/>
            <person name="Ushijima B."/>
            <person name="Videau P."/>
        </authorList>
    </citation>
    <scope>NUCLEOTIDE SEQUENCE [LARGE SCALE GENOMIC DNA]</scope>
    <source>
        <strain evidence="1 2">AA17</strain>
    </source>
</reference>
<name>A0ABT3A8C3_9ALTE</name>
<gene>
    <name evidence="1" type="ORF">OE749_09525</name>
</gene>
<proteinExistence type="predicted"/>
<evidence type="ECO:0000313" key="1">
    <source>
        <dbReference type="EMBL" id="MCV2884935.1"/>
    </source>
</evidence>
<dbReference type="Proteomes" id="UP001652504">
    <property type="component" value="Unassembled WGS sequence"/>
</dbReference>
<organism evidence="1 2">
    <name type="scientific">Fluctibacter corallii</name>
    <dbReference type="NCBI Taxonomy" id="2984329"/>
    <lineage>
        <taxon>Bacteria</taxon>
        <taxon>Pseudomonadati</taxon>
        <taxon>Pseudomonadota</taxon>
        <taxon>Gammaproteobacteria</taxon>
        <taxon>Alteromonadales</taxon>
        <taxon>Alteromonadaceae</taxon>
        <taxon>Fluctibacter</taxon>
    </lineage>
</organism>
<comment type="caution">
    <text evidence="1">The sequence shown here is derived from an EMBL/GenBank/DDBJ whole genome shotgun (WGS) entry which is preliminary data.</text>
</comment>